<evidence type="ECO:0000313" key="1">
    <source>
        <dbReference type="EMBL" id="MDX2965682.1"/>
    </source>
</evidence>
<protein>
    <submittedName>
        <fullName evidence="1">Type I-C CRISPR-associated protein Cas8c/Csd1</fullName>
    </submittedName>
</protein>
<dbReference type="EMBL" id="JARAWC010000044">
    <property type="protein sequence ID" value="MDX2965682.1"/>
    <property type="molecule type" value="Genomic_DNA"/>
</dbReference>
<sequence>MNLARLVRYATDRNLAYGWRRRRVPWVLDITDPHAPAFTPYGETEEVPYVRRSGTGSAPRPGCDNLEYLMGRHKDAWRDQIASFTDQDDGPAARDLRAALDAGVFTALAPPPGSKPADLVVLRARGGFLHNDPGLRRFWQDRLRAGLDSGLSGVCLGCGGTGVPLARLVPAYLPPSAFGQSGSGDLAMYPSGPERSGSRSGAASMPVCLDCACALGAALPSLAGGPGHHHRTREGKLLLWWGLDGAGDIDLSRLLTRPDRADLDAVPSGGRMCVMLLQPVNGRISPIWYLDEPTQTVLDRIRRWYDRTGVLDGWSDTVELTGIPVMHAQLERWNPATKTYKSRPSLLPSEADLWETALSGQPRPGYANTVLIAIRGDGRISTGRTALLQYCQSDTALPAPGNRKE</sequence>
<accession>A0AAP6BJ40</accession>
<evidence type="ECO:0000313" key="4">
    <source>
        <dbReference type="Proteomes" id="UP001282288"/>
    </source>
</evidence>
<dbReference type="AlphaFoldDB" id="A0AAP6BJ40"/>
<proteinExistence type="predicted"/>
<dbReference type="RefSeq" id="WP_010352136.1">
    <property type="nucleotide sequence ID" value="NZ_CP122369.1"/>
</dbReference>
<evidence type="ECO:0000313" key="2">
    <source>
        <dbReference type="EMBL" id="MDX3024816.1"/>
    </source>
</evidence>
<comment type="caution">
    <text evidence="1">The sequence shown here is derived from an EMBL/GenBank/DDBJ whole genome shotgun (WGS) entry which is preliminary data.</text>
</comment>
<dbReference type="EMBL" id="JARAWP010000039">
    <property type="protein sequence ID" value="MDX3024816.1"/>
    <property type="molecule type" value="Genomic_DNA"/>
</dbReference>
<dbReference type="Proteomes" id="UP001282288">
    <property type="component" value="Unassembled WGS sequence"/>
</dbReference>
<dbReference type="Pfam" id="PF09709">
    <property type="entry name" value="Cas_Csd1"/>
    <property type="match status" value="1"/>
</dbReference>
<dbReference type="InterPro" id="IPR010144">
    <property type="entry name" value="CRISPR-assoc_prot_Csd1-typ"/>
</dbReference>
<dbReference type="GeneID" id="69812395"/>
<gene>
    <name evidence="1" type="ORF">PV399_39115</name>
    <name evidence="2" type="ORF">PV666_44175</name>
</gene>
<dbReference type="Proteomes" id="UP001272987">
    <property type="component" value="Unassembled WGS sequence"/>
</dbReference>
<keyword evidence="3" id="KW-1185">Reference proteome</keyword>
<evidence type="ECO:0000313" key="3">
    <source>
        <dbReference type="Proteomes" id="UP001272987"/>
    </source>
</evidence>
<name>A0AAP6BJ40_9ACTN</name>
<reference evidence="1 3" key="1">
    <citation type="journal article" date="2023" name="Microb. Genom.">
        <title>Mesoterricola silvestris gen. nov., sp. nov., Mesoterricola sediminis sp. nov., Geothrix oryzae sp. nov., Geothrix edaphica sp. nov., Geothrix rubra sp. nov., and Geothrix limicola sp. nov., six novel members of Acidobacteriota isolated from soils.</title>
        <authorList>
            <person name="Weisberg A.J."/>
            <person name="Pearce E."/>
            <person name="Kramer C.G."/>
            <person name="Chang J.H."/>
            <person name="Clarke C.R."/>
        </authorList>
    </citation>
    <scope>NUCLEOTIDE SEQUENCE</scope>
    <source>
        <strain evidence="2 3">NB05-1H</strain>
        <strain evidence="1">NRRL_B-16521</strain>
    </source>
</reference>
<organism evidence="1 4">
    <name type="scientific">Streptomyces acidiscabies</name>
    <dbReference type="NCBI Taxonomy" id="42234"/>
    <lineage>
        <taxon>Bacteria</taxon>
        <taxon>Bacillati</taxon>
        <taxon>Actinomycetota</taxon>
        <taxon>Actinomycetes</taxon>
        <taxon>Kitasatosporales</taxon>
        <taxon>Streptomycetaceae</taxon>
        <taxon>Streptomyces</taxon>
    </lineage>
</organism>